<dbReference type="PANTHER" id="PTHR43673:SF10">
    <property type="entry name" value="NADH DEHYDROGENASE_NAD(P)H NITROREDUCTASE XCC3605-RELATED"/>
    <property type="match status" value="1"/>
</dbReference>
<dbReference type="PANTHER" id="PTHR43673">
    <property type="entry name" value="NAD(P)H NITROREDUCTASE YDGI-RELATED"/>
    <property type="match status" value="1"/>
</dbReference>
<reference evidence="4 5" key="1">
    <citation type="submission" date="2022-06" db="EMBL/GenBank/DDBJ databases">
        <title>Mycolicibacterium sp. CAU 1645 isolated from seawater.</title>
        <authorList>
            <person name="Kim W."/>
        </authorList>
    </citation>
    <scope>NUCLEOTIDE SEQUENCE [LARGE SCALE GENOMIC DNA]</scope>
    <source>
        <strain evidence="4 5">CAU 1645</strain>
    </source>
</reference>
<sequence length="209" mass="23148">MDIESVDEVLSTTRAVRRRLDLTRPVEREVILDCLRLAMQAPTASNEQNWRWLVVTDAEKRAAIAALYRAVGEAYLEHAARTASDPQNRRVYESAHALTAILADVPVFVIPCIERRFDGSDLVVAASAWASIIPAAWSFLLALRARGLGSVWTTLHLAKEKEVAELLGIPDTVTQVALFPVAYTLGTEFKPASRPPPETVTSWNAWGER</sequence>
<gene>
    <name evidence="4" type="ORF">NM203_06350</name>
</gene>
<dbReference type="InterPro" id="IPR029479">
    <property type="entry name" value="Nitroreductase"/>
</dbReference>
<dbReference type="Gene3D" id="3.40.109.10">
    <property type="entry name" value="NADH Oxidase"/>
    <property type="match status" value="1"/>
</dbReference>
<keyword evidence="2" id="KW-0560">Oxidoreductase</keyword>
<evidence type="ECO:0000259" key="3">
    <source>
        <dbReference type="Pfam" id="PF00881"/>
    </source>
</evidence>
<dbReference type="RefSeq" id="WP_255059139.1">
    <property type="nucleotide sequence ID" value="NZ_JANDBD010000002.1"/>
</dbReference>
<comment type="caution">
    <text evidence="4">The sequence shown here is derived from an EMBL/GenBank/DDBJ whole genome shotgun (WGS) entry which is preliminary data.</text>
</comment>
<evidence type="ECO:0000256" key="2">
    <source>
        <dbReference type="ARBA" id="ARBA00023002"/>
    </source>
</evidence>
<protein>
    <submittedName>
        <fullName evidence="4">Nitroreductase family protein</fullName>
    </submittedName>
</protein>
<accession>A0ABT1LY38</accession>
<dbReference type="Pfam" id="PF00881">
    <property type="entry name" value="Nitroreductase"/>
    <property type="match status" value="1"/>
</dbReference>
<dbReference type="EMBL" id="JANDBD010000002">
    <property type="protein sequence ID" value="MCP9271801.1"/>
    <property type="molecule type" value="Genomic_DNA"/>
</dbReference>
<feature type="domain" description="Nitroreductase" evidence="3">
    <location>
        <begin position="14"/>
        <end position="183"/>
    </location>
</feature>
<name>A0ABT1LY38_9MYCO</name>
<dbReference type="CDD" id="cd02062">
    <property type="entry name" value="Nitro_FMN_reductase"/>
    <property type="match status" value="1"/>
</dbReference>
<dbReference type="InterPro" id="IPR000415">
    <property type="entry name" value="Nitroreductase-like"/>
</dbReference>
<evidence type="ECO:0000313" key="5">
    <source>
        <dbReference type="Proteomes" id="UP001651690"/>
    </source>
</evidence>
<comment type="similarity">
    <text evidence="1">Belongs to the nitroreductase family.</text>
</comment>
<dbReference type="SUPFAM" id="SSF55469">
    <property type="entry name" value="FMN-dependent nitroreductase-like"/>
    <property type="match status" value="1"/>
</dbReference>
<keyword evidence="5" id="KW-1185">Reference proteome</keyword>
<evidence type="ECO:0000256" key="1">
    <source>
        <dbReference type="ARBA" id="ARBA00007118"/>
    </source>
</evidence>
<organism evidence="4 5">
    <name type="scientific">Mycolicibacterium arenosum</name>
    <dbReference type="NCBI Taxonomy" id="2952157"/>
    <lineage>
        <taxon>Bacteria</taxon>
        <taxon>Bacillati</taxon>
        <taxon>Actinomycetota</taxon>
        <taxon>Actinomycetes</taxon>
        <taxon>Mycobacteriales</taxon>
        <taxon>Mycobacteriaceae</taxon>
        <taxon>Mycolicibacterium</taxon>
    </lineage>
</organism>
<evidence type="ECO:0000313" key="4">
    <source>
        <dbReference type="EMBL" id="MCP9271801.1"/>
    </source>
</evidence>
<proteinExistence type="inferred from homology"/>
<dbReference type="Proteomes" id="UP001651690">
    <property type="component" value="Unassembled WGS sequence"/>
</dbReference>